<evidence type="ECO:0000259" key="1">
    <source>
        <dbReference type="Pfam" id="PF04230"/>
    </source>
</evidence>
<protein>
    <submittedName>
        <fullName evidence="2">Polysaccharide pyruvyl transferase family protein</fullName>
    </submittedName>
</protein>
<keyword evidence="2" id="KW-0808">Transferase</keyword>
<gene>
    <name evidence="2" type="ORF">MOX91_00855</name>
</gene>
<comment type="caution">
    <text evidence="2">The sequence shown here is derived from an EMBL/GenBank/DDBJ whole genome shotgun (WGS) entry which is preliminary data.</text>
</comment>
<dbReference type="Pfam" id="PF04230">
    <property type="entry name" value="PS_pyruv_trans"/>
    <property type="match status" value="1"/>
</dbReference>
<reference evidence="2 3" key="1">
    <citation type="submission" date="2022-03" db="EMBL/GenBank/DDBJ databases">
        <title>Novel taxa within the pig intestine.</title>
        <authorList>
            <person name="Wylensek D."/>
            <person name="Bishof K."/>
            <person name="Afrizal A."/>
            <person name="Clavel T."/>
        </authorList>
    </citation>
    <scope>NUCLEOTIDE SEQUENCE [LARGE SCALE GENOMIC DNA]</scope>
    <source>
        <strain evidence="2 3">CLA-KB-P66</strain>
    </source>
</reference>
<evidence type="ECO:0000313" key="3">
    <source>
        <dbReference type="Proteomes" id="UP001275932"/>
    </source>
</evidence>
<keyword evidence="3" id="KW-1185">Reference proteome</keyword>
<dbReference type="GO" id="GO:0016740">
    <property type="term" value="F:transferase activity"/>
    <property type="evidence" value="ECO:0007669"/>
    <property type="project" value="UniProtKB-KW"/>
</dbReference>
<accession>A0ABU4WDU7</accession>
<dbReference type="InterPro" id="IPR007345">
    <property type="entry name" value="Polysacch_pyruvyl_Trfase"/>
</dbReference>
<feature type="domain" description="Polysaccharide pyruvyl transferase" evidence="1">
    <location>
        <begin position="13"/>
        <end position="322"/>
    </location>
</feature>
<sequence>MKIGILTQPLYSNYGGVLQAYALQKVLRNLGHEPTTLNYDKKTSLPPRKKVISIIKRIGARLVWGRRISLSLDTIPFPDTNLYIRNFIAENISMTQKFCPPLKFEDIAGFGFGAFIVGSDQTWRPCYSPHLPTFFLDFIPENCPAKKIAYASSFGTGDMEYSESELAVYAPLMRKFDAVSVREKSGAELCKKFFGADAAFVLDPTMLLNASDYETLIELDRRRSILKGDDLRGFCSSYILDNSPEKERFFARVAEIRHLKTNKISISEKFPPRSLDLDSCMLRPVTEWLETIKNSGFVVTDSFHGTVFAILFKTPFISIANEGRGADRFKSLLSLFGLQERLVHNYDLAEAERIANLQIDWNKIGAALEEMREYSLNFLKENLS</sequence>
<dbReference type="Proteomes" id="UP001275932">
    <property type="component" value="Unassembled WGS sequence"/>
</dbReference>
<organism evidence="2 3">
    <name type="scientific">Intestinicryptomonas porci</name>
    <dbReference type="NCBI Taxonomy" id="2926320"/>
    <lineage>
        <taxon>Bacteria</taxon>
        <taxon>Pseudomonadati</taxon>
        <taxon>Verrucomicrobiota</taxon>
        <taxon>Opitutia</taxon>
        <taxon>Opitutales</taxon>
        <taxon>Intestinicryptomonaceae</taxon>
        <taxon>Intestinicryptomonas</taxon>
    </lineage>
</organism>
<proteinExistence type="predicted"/>
<evidence type="ECO:0000313" key="2">
    <source>
        <dbReference type="EMBL" id="MDX8414735.1"/>
    </source>
</evidence>
<dbReference type="RefSeq" id="WP_370396184.1">
    <property type="nucleotide sequence ID" value="NZ_JALBUT010000001.1"/>
</dbReference>
<name>A0ABU4WDU7_9BACT</name>
<dbReference type="EMBL" id="JALBUT010000001">
    <property type="protein sequence ID" value="MDX8414735.1"/>
    <property type="molecule type" value="Genomic_DNA"/>
</dbReference>